<dbReference type="InterPro" id="IPR018060">
    <property type="entry name" value="HTH_AraC"/>
</dbReference>
<dbReference type="AlphaFoldDB" id="A0A2P8GEV0"/>
<keyword evidence="2" id="KW-0238">DNA-binding</keyword>
<dbReference type="GO" id="GO:0003700">
    <property type="term" value="F:DNA-binding transcription factor activity"/>
    <property type="evidence" value="ECO:0007669"/>
    <property type="project" value="InterPro"/>
</dbReference>
<dbReference type="Pfam" id="PF20240">
    <property type="entry name" value="DUF6597"/>
    <property type="match status" value="1"/>
</dbReference>
<proteinExistence type="predicted"/>
<protein>
    <submittedName>
        <fullName evidence="2">AraC-like DNA-binding protein</fullName>
    </submittedName>
</protein>
<reference evidence="2 3" key="1">
    <citation type="submission" date="2018-03" db="EMBL/GenBank/DDBJ databases">
        <title>Genomic Encyclopedia of Archaeal and Bacterial Type Strains, Phase II (KMG-II): from individual species to whole genera.</title>
        <authorList>
            <person name="Goeker M."/>
        </authorList>
    </citation>
    <scope>NUCLEOTIDE SEQUENCE [LARGE SCALE GENOMIC DNA]</scope>
    <source>
        <strain evidence="2 3">DSM 29057</strain>
    </source>
</reference>
<dbReference type="EMBL" id="PYAS01000002">
    <property type="protein sequence ID" value="PSL32509.1"/>
    <property type="molecule type" value="Genomic_DNA"/>
</dbReference>
<keyword evidence="3" id="KW-1185">Reference proteome</keyword>
<accession>A0A2P8GEV0</accession>
<dbReference type="Gene3D" id="1.10.10.60">
    <property type="entry name" value="Homeodomain-like"/>
    <property type="match status" value="1"/>
</dbReference>
<dbReference type="GO" id="GO:0043565">
    <property type="term" value="F:sequence-specific DNA binding"/>
    <property type="evidence" value="ECO:0007669"/>
    <property type="project" value="InterPro"/>
</dbReference>
<comment type="caution">
    <text evidence="2">The sequence shown here is derived from an EMBL/GenBank/DDBJ whole genome shotgun (WGS) entry which is preliminary data.</text>
</comment>
<name>A0A2P8GEV0_9BACT</name>
<organism evidence="2 3">
    <name type="scientific">Dyadobacter jiangsuensis</name>
    <dbReference type="NCBI Taxonomy" id="1591085"/>
    <lineage>
        <taxon>Bacteria</taxon>
        <taxon>Pseudomonadati</taxon>
        <taxon>Bacteroidota</taxon>
        <taxon>Cytophagia</taxon>
        <taxon>Cytophagales</taxon>
        <taxon>Spirosomataceae</taxon>
        <taxon>Dyadobacter</taxon>
    </lineage>
</organism>
<dbReference type="SMART" id="SM00342">
    <property type="entry name" value="HTH_ARAC"/>
    <property type="match status" value="1"/>
</dbReference>
<evidence type="ECO:0000313" key="3">
    <source>
        <dbReference type="Proteomes" id="UP000241964"/>
    </source>
</evidence>
<gene>
    <name evidence="2" type="ORF">CLV60_102224</name>
</gene>
<dbReference type="Proteomes" id="UP000241964">
    <property type="component" value="Unassembled WGS sequence"/>
</dbReference>
<evidence type="ECO:0000313" key="2">
    <source>
        <dbReference type="EMBL" id="PSL32509.1"/>
    </source>
</evidence>
<feature type="domain" description="HTH araC/xylS-type" evidence="1">
    <location>
        <begin position="146"/>
        <end position="241"/>
    </location>
</feature>
<evidence type="ECO:0000259" key="1">
    <source>
        <dbReference type="PROSITE" id="PS01124"/>
    </source>
</evidence>
<sequence>MEPLLYQKDDIDYWSMPPAEEISHLVESFWMLTNKSAAPLAVTVLPDGRIDASFSFGDRQGIVLLGLESGPSRAEIPPDFTLFTISFRPLAATYLFKDFLPILPDTATVLPADFFGVTLGGFQDIELFCAKLTANIKGMLKKSIDERKRKLFDLIYSTNGSITVGELSEKTSWTSRQINRYFRDTIGVSLKTYCNIIRFRASFQHIREGRLFPDENYADQSHFIREIKKYAGVVPKELARNKNDRFIQFSTLPPA</sequence>
<dbReference type="PROSITE" id="PS01124">
    <property type="entry name" value="HTH_ARAC_FAMILY_2"/>
    <property type="match status" value="1"/>
</dbReference>
<dbReference type="InterPro" id="IPR046532">
    <property type="entry name" value="DUF6597"/>
</dbReference>
<dbReference type="RefSeq" id="WP_211302186.1">
    <property type="nucleotide sequence ID" value="NZ_PYAS01000002.1"/>
</dbReference>